<reference evidence="2" key="1">
    <citation type="submission" date="2020-02" db="EMBL/GenBank/DDBJ databases">
        <authorList>
            <person name="Meier V. D."/>
        </authorList>
    </citation>
    <scope>NUCLEOTIDE SEQUENCE</scope>
    <source>
        <strain evidence="2">AVDCRST_MAG91</strain>
    </source>
</reference>
<feature type="region of interest" description="Disordered" evidence="1">
    <location>
        <begin position="176"/>
        <end position="209"/>
    </location>
</feature>
<dbReference type="EC" id="1.2.1.12" evidence="2"/>
<gene>
    <name evidence="2" type="ORF">AVDCRST_MAG91-867</name>
</gene>
<sequence>MPPQRAEPVSTTLGEFATSSTGAAVPGCLPRRQSVPFSKKRHIRARAAACSIERSACPVRQPNADVLLRARSAGSIRLTSDFHPFRNDGVGTNVTPKTHPDFIRNERRASLDAPQVVCDRGLVAGVCVKWTFGRFSMPPLPSLWSNRLGRTSCSGFSTRKKHFPFPLLATKPWQKRHPDLRRPSTLQRTPPALPSGASVNGRLHVGRPPHQAQLKPKLLALLVFGASRPHIITIT</sequence>
<organism evidence="2">
    <name type="scientific">uncultured Sphingomonadaceae bacterium</name>
    <dbReference type="NCBI Taxonomy" id="169976"/>
    <lineage>
        <taxon>Bacteria</taxon>
        <taxon>Pseudomonadati</taxon>
        <taxon>Pseudomonadota</taxon>
        <taxon>Alphaproteobacteria</taxon>
        <taxon>Sphingomonadales</taxon>
        <taxon>Sphingomonadaceae</taxon>
        <taxon>environmental samples</taxon>
    </lineage>
</organism>
<dbReference type="GO" id="GO:0004365">
    <property type="term" value="F:glyceraldehyde-3-phosphate dehydrogenase (NAD+) (phosphorylating) activity"/>
    <property type="evidence" value="ECO:0007669"/>
    <property type="project" value="UniProtKB-EC"/>
</dbReference>
<proteinExistence type="predicted"/>
<evidence type="ECO:0000313" key="2">
    <source>
        <dbReference type="EMBL" id="CAA9497526.1"/>
    </source>
</evidence>
<dbReference type="AlphaFoldDB" id="A0A6J4SFE4"/>
<keyword evidence="2" id="KW-0560">Oxidoreductase</keyword>
<protein>
    <submittedName>
        <fullName evidence="2">NAD-dependent glyceraldehyde-3-phosphate dehydrogenase</fullName>
        <ecNumber evidence="2">1.2.1.12</ecNumber>
    </submittedName>
</protein>
<name>A0A6J4SFE4_9SPHN</name>
<accession>A0A6J4SFE4</accession>
<dbReference type="EMBL" id="CADCVX010000197">
    <property type="protein sequence ID" value="CAA9497526.1"/>
    <property type="molecule type" value="Genomic_DNA"/>
</dbReference>
<evidence type="ECO:0000256" key="1">
    <source>
        <dbReference type="SAM" id="MobiDB-lite"/>
    </source>
</evidence>